<organism evidence="1 2">
    <name type="scientific">Romanomermis culicivorax</name>
    <name type="common">Nematode worm</name>
    <dbReference type="NCBI Taxonomy" id="13658"/>
    <lineage>
        <taxon>Eukaryota</taxon>
        <taxon>Metazoa</taxon>
        <taxon>Ecdysozoa</taxon>
        <taxon>Nematoda</taxon>
        <taxon>Enoplea</taxon>
        <taxon>Dorylaimia</taxon>
        <taxon>Mermithida</taxon>
        <taxon>Mermithoidea</taxon>
        <taxon>Mermithidae</taxon>
        <taxon>Romanomermis</taxon>
    </lineage>
</organism>
<evidence type="ECO:0000313" key="1">
    <source>
        <dbReference type="Proteomes" id="UP000887565"/>
    </source>
</evidence>
<evidence type="ECO:0000313" key="2">
    <source>
        <dbReference type="WBParaSite" id="nRc.2.0.1.t22494-RA"/>
    </source>
</evidence>
<proteinExistence type="predicted"/>
<keyword evidence="1" id="KW-1185">Reference proteome</keyword>
<reference evidence="2" key="1">
    <citation type="submission" date="2022-11" db="UniProtKB">
        <authorList>
            <consortium name="WormBaseParasite"/>
        </authorList>
    </citation>
    <scope>IDENTIFICATION</scope>
</reference>
<name>A0A915J7Q0_ROMCU</name>
<dbReference type="Proteomes" id="UP000887565">
    <property type="component" value="Unplaced"/>
</dbReference>
<protein>
    <submittedName>
        <fullName evidence="2">Uncharacterized protein</fullName>
    </submittedName>
</protein>
<accession>A0A915J7Q0</accession>
<dbReference type="WBParaSite" id="nRc.2.0.1.t22494-RA">
    <property type="protein sequence ID" value="nRc.2.0.1.t22494-RA"/>
    <property type="gene ID" value="nRc.2.0.1.g22494"/>
</dbReference>
<dbReference type="AlphaFoldDB" id="A0A915J7Q0"/>
<sequence length="116" mass="12428">MTRTATNAARPISAAAGLKSVKTPVITLPIPKTHLAVRTNTEKTFSTDESELRIGIGITKRFRFLTKLTFFLTIISGLVKLSSASCCVVVEKFLTQMLAAAGPPPFEALAISATYV</sequence>